<sequence length="268" mass="28199">MKAILRLWLFVMVWGLSQAAQASTTCQATPSGTLCISQVDFTRFAQTAYQAQAQSQWCWAASISMLFSYYGYSVAQPRIVAEAYGGVVNMPAVAGVVMAQALNRSWLDDAQRPFTARLHGAFDPAANVSTLDNSRLVQELDQNRPFIIGTAGHAVVATAIQYYPTPYGPNIVSIGVFDPWPGRGARGLSVLEMTPVTMGGALSFVATAEVQAGGSSLGGAIQNPFAPVAGSGGGAADLCLVVGLAVLAWAARYRSRVAKGRARHPGNA</sequence>
<accession>A0A9X2APN7</accession>
<dbReference type="Proteomes" id="UP001139447">
    <property type="component" value="Unassembled WGS sequence"/>
</dbReference>
<comment type="caution">
    <text evidence="3">The sequence shown here is derived from an EMBL/GenBank/DDBJ whole genome shotgun (WGS) entry which is preliminary data.</text>
</comment>
<organism evidence="3 4">
    <name type="scientific">Variovorax terrae</name>
    <dbReference type="NCBI Taxonomy" id="2923278"/>
    <lineage>
        <taxon>Bacteria</taxon>
        <taxon>Pseudomonadati</taxon>
        <taxon>Pseudomonadota</taxon>
        <taxon>Betaproteobacteria</taxon>
        <taxon>Burkholderiales</taxon>
        <taxon>Comamonadaceae</taxon>
        <taxon>Variovorax</taxon>
    </lineage>
</organism>
<dbReference type="EMBL" id="JALGBI010000001">
    <property type="protein sequence ID" value="MCJ0763717.1"/>
    <property type="molecule type" value="Genomic_DNA"/>
</dbReference>
<keyword evidence="4" id="KW-1185">Reference proteome</keyword>
<reference evidence="3" key="1">
    <citation type="submission" date="2022-03" db="EMBL/GenBank/DDBJ databases">
        <authorList>
            <person name="Woo C.Y."/>
        </authorList>
    </citation>
    <scope>NUCLEOTIDE SEQUENCE</scope>
    <source>
        <strain evidence="3">CYS-02</strain>
    </source>
</reference>
<dbReference type="RefSeq" id="WP_243306298.1">
    <property type="nucleotide sequence ID" value="NZ_JALGBI010000001.1"/>
</dbReference>
<dbReference type="Pfam" id="PF12385">
    <property type="entry name" value="Peptidase_C70"/>
    <property type="match status" value="1"/>
</dbReference>
<feature type="transmembrane region" description="Helical" evidence="1">
    <location>
        <begin position="232"/>
        <end position="251"/>
    </location>
</feature>
<feature type="chain" id="PRO_5040878750" evidence="2">
    <location>
        <begin position="23"/>
        <end position="268"/>
    </location>
</feature>
<evidence type="ECO:0000256" key="1">
    <source>
        <dbReference type="SAM" id="Phobius"/>
    </source>
</evidence>
<keyword evidence="1" id="KW-0812">Transmembrane</keyword>
<feature type="signal peptide" evidence="2">
    <location>
        <begin position="1"/>
        <end position="22"/>
    </location>
</feature>
<protein>
    <submittedName>
        <fullName evidence="3">C39 family peptidase</fullName>
    </submittedName>
</protein>
<evidence type="ECO:0000313" key="4">
    <source>
        <dbReference type="Proteomes" id="UP001139447"/>
    </source>
</evidence>
<gene>
    <name evidence="3" type="ORF">MMF98_10920</name>
</gene>
<proteinExistence type="predicted"/>
<dbReference type="AlphaFoldDB" id="A0A9X2APN7"/>
<keyword evidence="1" id="KW-0472">Membrane</keyword>
<keyword evidence="2" id="KW-0732">Signal</keyword>
<evidence type="ECO:0000256" key="2">
    <source>
        <dbReference type="SAM" id="SignalP"/>
    </source>
</evidence>
<name>A0A9X2APN7_9BURK</name>
<dbReference type="InterPro" id="IPR022118">
    <property type="entry name" value="Peptidase_C70_AvrRpt2"/>
</dbReference>
<keyword evidence="1" id="KW-1133">Transmembrane helix</keyword>
<evidence type="ECO:0000313" key="3">
    <source>
        <dbReference type="EMBL" id="MCJ0763717.1"/>
    </source>
</evidence>